<dbReference type="Proteomes" id="UP000242519">
    <property type="component" value="Unassembled WGS sequence"/>
</dbReference>
<accession>A0A218ZI28</accession>
<sequence>MLRGPTTLASSSATTSLALSVLFLFAPSPFSLDLFASIIATAAPIPFASTIAAAAIISLFVSLALAIAAPVLASAALALAALIAVPFAFALAIASIFAGRPLAKGVLVGLF</sequence>
<reference evidence="2 3" key="1">
    <citation type="submission" date="2017-04" db="EMBL/GenBank/DDBJ databases">
        <title>Draft genome sequence of Marssonina coronaria NL1: causal agent of apple blotch.</title>
        <authorList>
            <person name="Cheng Q."/>
        </authorList>
    </citation>
    <scope>NUCLEOTIDE SEQUENCE [LARGE SCALE GENOMIC DNA]</scope>
    <source>
        <strain evidence="2 3">NL1</strain>
    </source>
</reference>
<name>A0A218ZI28_9HELO</name>
<feature type="transmembrane region" description="Helical" evidence="1">
    <location>
        <begin position="52"/>
        <end position="72"/>
    </location>
</feature>
<comment type="caution">
    <text evidence="2">The sequence shown here is derived from an EMBL/GenBank/DDBJ whole genome shotgun (WGS) entry which is preliminary data.</text>
</comment>
<dbReference type="InParanoid" id="A0A218ZI28"/>
<feature type="transmembrane region" description="Helical" evidence="1">
    <location>
        <begin position="79"/>
        <end position="98"/>
    </location>
</feature>
<evidence type="ECO:0000313" key="2">
    <source>
        <dbReference type="EMBL" id="OWP06876.1"/>
    </source>
</evidence>
<evidence type="ECO:0000256" key="1">
    <source>
        <dbReference type="SAM" id="Phobius"/>
    </source>
</evidence>
<keyword evidence="1" id="KW-1133">Transmembrane helix</keyword>
<proteinExistence type="predicted"/>
<protein>
    <submittedName>
        <fullName evidence="2">Uncharacterized protein</fullName>
    </submittedName>
</protein>
<dbReference type="EMBL" id="MZNU01000031">
    <property type="protein sequence ID" value="OWP06876.1"/>
    <property type="molecule type" value="Genomic_DNA"/>
</dbReference>
<keyword evidence="1" id="KW-0812">Transmembrane</keyword>
<keyword evidence="3" id="KW-1185">Reference proteome</keyword>
<organism evidence="2 3">
    <name type="scientific">Diplocarpon coronariae</name>
    <dbReference type="NCBI Taxonomy" id="2795749"/>
    <lineage>
        <taxon>Eukaryota</taxon>
        <taxon>Fungi</taxon>
        <taxon>Dikarya</taxon>
        <taxon>Ascomycota</taxon>
        <taxon>Pezizomycotina</taxon>
        <taxon>Leotiomycetes</taxon>
        <taxon>Helotiales</taxon>
        <taxon>Drepanopezizaceae</taxon>
        <taxon>Diplocarpon</taxon>
    </lineage>
</organism>
<evidence type="ECO:0000313" key="3">
    <source>
        <dbReference type="Proteomes" id="UP000242519"/>
    </source>
</evidence>
<dbReference type="AlphaFoldDB" id="A0A218ZI28"/>
<keyword evidence="1" id="KW-0472">Membrane</keyword>
<gene>
    <name evidence="2" type="ORF">B2J93_5197</name>
</gene>